<evidence type="ECO:0000313" key="7">
    <source>
        <dbReference type="EnsemblPlants" id="PGSC0003DMT400033423"/>
    </source>
</evidence>
<dbReference type="AlphaFoldDB" id="M1AZ44"/>
<dbReference type="STRING" id="4113.M1AZ44"/>
<dbReference type="eggNOG" id="KOG2258">
    <property type="taxonomic scope" value="Eukaryota"/>
</dbReference>
<sequence length="131" mass="14234">MMYVLLTIIAMIPQTEYLSFIDNGVFSVDGVLSDLPVTASAIIEKLLIITSEGASGDYSAPGCTDMVYTKAVSDGADVLDCPVQMTKNGIKIADVVQKLQSSNLSVYVQRFNNEFVSQAWDFFSDSSVEKT</sequence>
<dbReference type="PaxDb" id="4113-PGSC0003DMT400033423"/>
<evidence type="ECO:0000256" key="5">
    <source>
        <dbReference type="SAM" id="SignalP"/>
    </source>
</evidence>
<dbReference type="EnsemblPlants" id="PGSC0003DMT400033423">
    <property type="protein sequence ID" value="PGSC0003DMT400033423"/>
    <property type="gene ID" value="PGSC0003DMG400012843"/>
</dbReference>
<evidence type="ECO:0000256" key="2">
    <source>
        <dbReference type="ARBA" id="ARBA00022798"/>
    </source>
</evidence>
<dbReference type="InterPro" id="IPR030395">
    <property type="entry name" value="GP_PDE_dom"/>
</dbReference>
<dbReference type="Proteomes" id="UP000011115">
    <property type="component" value="Unassembled WGS sequence"/>
</dbReference>
<dbReference type="GO" id="GO:0008889">
    <property type="term" value="F:glycerophosphodiester phosphodiesterase activity"/>
    <property type="evidence" value="ECO:0007669"/>
    <property type="project" value="UniProtKB-EC"/>
</dbReference>
<dbReference type="EC" id="3.1.4.46" evidence="1"/>
<dbReference type="PANTHER" id="PTHR43620">
    <property type="entry name" value="GLYCEROPHOSPHORYL DIESTER PHOSPHODIESTERASE"/>
    <property type="match status" value="1"/>
</dbReference>
<accession>M1AZ44</accession>
<keyword evidence="3" id="KW-0378">Hydrolase</keyword>
<evidence type="ECO:0000256" key="3">
    <source>
        <dbReference type="ARBA" id="ARBA00022801"/>
    </source>
</evidence>
<evidence type="ECO:0000256" key="1">
    <source>
        <dbReference type="ARBA" id="ARBA00012247"/>
    </source>
</evidence>
<keyword evidence="2" id="KW-0319">Glycerol metabolism</keyword>
<dbReference type="InParanoid" id="M1AZ44"/>
<dbReference type="GO" id="GO:0006071">
    <property type="term" value="P:glycerol metabolic process"/>
    <property type="evidence" value="ECO:0007669"/>
    <property type="project" value="UniProtKB-KW"/>
</dbReference>
<keyword evidence="8" id="KW-1185">Reference proteome</keyword>
<reference evidence="8" key="1">
    <citation type="journal article" date="2011" name="Nature">
        <title>Genome sequence and analysis of the tuber crop potato.</title>
        <authorList>
            <consortium name="The Potato Genome Sequencing Consortium"/>
        </authorList>
    </citation>
    <scope>NUCLEOTIDE SEQUENCE [LARGE SCALE GENOMIC DNA]</scope>
    <source>
        <strain evidence="8">cv. DM1-3 516 R44</strain>
    </source>
</reference>
<dbReference type="PROSITE" id="PS51704">
    <property type="entry name" value="GP_PDE"/>
    <property type="match status" value="1"/>
</dbReference>
<dbReference type="GO" id="GO:0006629">
    <property type="term" value="P:lipid metabolic process"/>
    <property type="evidence" value="ECO:0007669"/>
    <property type="project" value="InterPro"/>
</dbReference>
<proteinExistence type="predicted"/>
<feature type="chain" id="PRO_5004011985" description="glycerophosphodiester phosphodiesterase" evidence="5">
    <location>
        <begin position="18"/>
        <end position="131"/>
    </location>
</feature>
<dbReference type="HOGENOM" id="CLU_1931242_0_0_1"/>
<dbReference type="PANTHER" id="PTHR43620:SF13">
    <property type="entry name" value="GLYCEROPHOSPHODIESTER PHOSPHODIESTERASE"/>
    <property type="match status" value="1"/>
</dbReference>
<organism evidence="7 8">
    <name type="scientific">Solanum tuberosum</name>
    <name type="common">Potato</name>
    <dbReference type="NCBI Taxonomy" id="4113"/>
    <lineage>
        <taxon>Eukaryota</taxon>
        <taxon>Viridiplantae</taxon>
        <taxon>Streptophyta</taxon>
        <taxon>Embryophyta</taxon>
        <taxon>Tracheophyta</taxon>
        <taxon>Spermatophyta</taxon>
        <taxon>Magnoliopsida</taxon>
        <taxon>eudicotyledons</taxon>
        <taxon>Gunneridae</taxon>
        <taxon>Pentapetalae</taxon>
        <taxon>asterids</taxon>
        <taxon>lamiids</taxon>
        <taxon>Solanales</taxon>
        <taxon>Solanaceae</taxon>
        <taxon>Solanoideae</taxon>
        <taxon>Solaneae</taxon>
        <taxon>Solanum</taxon>
    </lineage>
</organism>
<reference evidence="7" key="2">
    <citation type="submission" date="2015-06" db="UniProtKB">
        <authorList>
            <consortium name="EnsemblPlants"/>
        </authorList>
    </citation>
    <scope>IDENTIFICATION</scope>
    <source>
        <strain evidence="7">DM1-3 516 R44</strain>
    </source>
</reference>
<feature type="signal peptide" evidence="5">
    <location>
        <begin position="1"/>
        <end position="17"/>
    </location>
</feature>
<evidence type="ECO:0000259" key="6">
    <source>
        <dbReference type="PROSITE" id="PS51704"/>
    </source>
</evidence>
<dbReference type="Gramene" id="PGSC0003DMT400033423">
    <property type="protein sequence ID" value="PGSC0003DMT400033423"/>
    <property type="gene ID" value="PGSC0003DMG400012843"/>
</dbReference>
<name>M1AZ44_SOLTU</name>
<evidence type="ECO:0000256" key="4">
    <source>
        <dbReference type="ARBA" id="ARBA00047512"/>
    </source>
</evidence>
<evidence type="ECO:0000313" key="8">
    <source>
        <dbReference type="Proteomes" id="UP000011115"/>
    </source>
</evidence>
<keyword evidence="5" id="KW-0732">Signal</keyword>
<comment type="catalytic activity">
    <reaction evidence="4">
        <text>a sn-glycero-3-phosphodiester + H2O = an alcohol + sn-glycerol 3-phosphate + H(+)</text>
        <dbReference type="Rhea" id="RHEA:12969"/>
        <dbReference type="ChEBI" id="CHEBI:15377"/>
        <dbReference type="ChEBI" id="CHEBI:15378"/>
        <dbReference type="ChEBI" id="CHEBI:30879"/>
        <dbReference type="ChEBI" id="CHEBI:57597"/>
        <dbReference type="ChEBI" id="CHEBI:83408"/>
        <dbReference type="EC" id="3.1.4.46"/>
    </reaction>
</comment>
<protein>
    <recommendedName>
        <fullName evidence="1">glycerophosphodiester phosphodiesterase</fullName>
        <ecNumber evidence="1">3.1.4.46</ecNumber>
    </recommendedName>
</protein>
<feature type="domain" description="GP-PDE" evidence="6">
    <location>
        <begin position="46"/>
        <end position="131"/>
    </location>
</feature>